<keyword evidence="1" id="KW-0472">Membrane</keyword>
<reference evidence="2" key="1">
    <citation type="submission" date="2014-12" db="EMBL/GenBank/DDBJ databases">
        <title>Insight into the proteome of Arion vulgaris.</title>
        <authorList>
            <person name="Aradska J."/>
            <person name="Bulat T."/>
            <person name="Smidak R."/>
            <person name="Sarate P."/>
            <person name="Gangsoo J."/>
            <person name="Sialana F."/>
            <person name="Bilban M."/>
            <person name="Lubec G."/>
        </authorList>
    </citation>
    <scope>NUCLEOTIDE SEQUENCE</scope>
    <source>
        <tissue evidence="2">Skin</tissue>
    </source>
</reference>
<dbReference type="AlphaFoldDB" id="A0A0B7AUG3"/>
<name>A0A0B7AUG3_9EUPU</name>
<gene>
    <name evidence="2" type="primary">ORF137445</name>
</gene>
<organism evidence="2">
    <name type="scientific">Arion vulgaris</name>
    <dbReference type="NCBI Taxonomy" id="1028688"/>
    <lineage>
        <taxon>Eukaryota</taxon>
        <taxon>Metazoa</taxon>
        <taxon>Spiralia</taxon>
        <taxon>Lophotrochozoa</taxon>
        <taxon>Mollusca</taxon>
        <taxon>Gastropoda</taxon>
        <taxon>Heterobranchia</taxon>
        <taxon>Euthyneura</taxon>
        <taxon>Panpulmonata</taxon>
        <taxon>Eupulmonata</taxon>
        <taxon>Stylommatophora</taxon>
        <taxon>Helicina</taxon>
        <taxon>Arionoidea</taxon>
        <taxon>Arionidae</taxon>
        <taxon>Arion</taxon>
    </lineage>
</organism>
<protein>
    <submittedName>
        <fullName evidence="2">Uncharacterized protein</fullName>
    </submittedName>
</protein>
<accession>A0A0B7AUG3</accession>
<sequence length="113" mass="12437">MSTIYIDDEDENTVSGSGNGLVLDVTSSTELSESFKGTTTADTARDEDINVNLYIIAASTFLALALVILIIAFIIWRRVKHRRIAPRGDQEKPACINNTETKDDIKIIGGYMN</sequence>
<evidence type="ECO:0000313" key="2">
    <source>
        <dbReference type="EMBL" id="CEK83515.1"/>
    </source>
</evidence>
<proteinExistence type="predicted"/>
<dbReference type="EMBL" id="HACG01036650">
    <property type="protein sequence ID" value="CEK83515.1"/>
    <property type="molecule type" value="Transcribed_RNA"/>
</dbReference>
<evidence type="ECO:0000256" key="1">
    <source>
        <dbReference type="SAM" id="Phobius"/>
    </source>
</evidence>
<feature type="transmembrane region" description="Helical" evidence="1">
    <location>
        <begin position="53"/>
        <end position="76"/>
    </location>
</feature>
<keyword evidence="1" id="KW-1133">Transmembrane helix</keyword>
<keyword evidence="1" id="KW-0812">Transmembrane</keyword>